<gene>
    <name evidence="2" type="ORF">PLEPLA_LOCUS34073</name>
</gene>
<accession>A0A9N7V8X1</accession>
<sequence>MCHPSRSLSSAEVLSPVPALILCRFLKVRGNDEKEKKESSPKNSKATDQGVGGGGRRELKSVPFISYLSALQKSQLLSDDMVSGVEIRCEEKGSCPSGCHLCHHQAVMGGVSGRGRGGNNRSGEQPSPVPVLLEVSRVVPLYSLVQDNVTKEIEMTI</sequence>
<feature type="region of interest" description="Disordered" evidence="1">
    <location>
        <begin position="32"/>
        <end position="57"/>
    </location>
</feature>
<dbReference type="GO" id="GO:0005768">
    <property type="term" value="C:endosome"/>
    <property type="evidence" value="ECO:0007669"/>
    <property type="project" value="TreeGrafter"/>
</dbReference>
<evidence type="ECO:0000256" key="1">
    <source>
        <dbReference type="SAM" id="MobiDB-lite"/>
    </source>
</evidence>
<dbReference type="EMBL" id="CADEAL010003913">
    <property type="protein sequence ID" value="CAB1446345.1"/>
    <property type="molecule type" value="Genomic_DNA"/>
</dbReference>
<evidence type="ECO:0000313" key="3">
    <source>
        <dbReference type="Proteomes" id="UP001153269"/>
    </source>
</evidence>
<name>A0A9N7V8X1_PLEPL</name>
<proteinExistence type="predicted"/>
<keyword evidence="3" id="KW-1185">Reference proteome</keyword>
<comment type="caution">
    <text evidence="2">The sequence shown here is derived from an EMBL/GenBank/DDBJ whole genome shotgun (WGS) entry which is preliminary data.</text>
</comment>
<dbReference type="PANTHER" id="PTHR16592">
    <property type="entry name" value="ASTROTACTIN-1-LIKE"/>
    <property type="match status" value="1"/>
</dbReference>
<dbReference type="PANTHER" id="PTHR16592:SF2">
    <property type="entry name" value="ASTROTACTIN-2"/>
    <property type="match status" value="1"/>
</dbReference>
<dbReference type="Proteomes" id="UP001153269">
    <property type="component" value="Unassembled WGS sequence"/>
</dbReference>
<protein>
    <submittedName>
        <fullName evidence="2">Uncharacterized protein</fullName>
    </submittedName>
</protein>
<dbReference type="GO" id="GO:0001764">
    <property type="term" value="P:neuron migration"/>
    <property type="evidence" value="ECO:0007669"/>
    <property type="project" value="InterPro"/>
</dbReference>
<dbReference type="GO" id="GO:0016020">
    <property type="term" value="C:membrane"/>
    <property type="evidence" value="ECO:0007669"/>
    <property type="project" value="TreeGrafter"/>
</dbReference>
<organism evidence="2 3">
    <name type="scientific">Pleuronectes platessa</name>
    <name type="common">European plaice</name>
    <dbReference type="NCBI Taxonomy" id="8262"/>
    <lineage>
        <taxon>Eukaryota</taxon>
        <taxon>Metazoa</taxon>
        <taxon>Chordata</taxon>
        <taxon>Craniata</taxon>
        <taxon>Vertebrata</taxon>
        <taxon>Euteleostomi</taxon>
        <taxon>Actinopterygii</taxon>
        <taxon>Neopterygii</taxon>
        <taxon>Teleostei</taxon>
        <taxon>Neoteleostei</taxon>
        <taxon>Acanthomorphata</taxon>
        <taxon>Carangaria</taxon>
        <taxon>Pleuronectiformes</taxon>
        <taxon>Pleuronectoidei</taxon>
        <taxon>Pleuronectidae</taxon>
        <taxon>Pleuronectes</taxon>
    </lineage>
</organism>
<dbReference type="AlphaFoldDB" id="A0A9N7V8X1"/>
<dbReference type="InterPro" id="IPR026995">
    <property type="entry name" value="Astrotactin"/>
</dbReference>
<evidence type="ECO:0000313" key="2">
    <source>
        <dbReference type="EMBL" id="CAB1446345.1"/>
    </source>
</evidence>
<dbReference type="GO" id="GO:0007158">
    <property type="term" value="P:neuron cell-cell adhesion"/>
    <property type="evidence" value="ECO:0007669"/>
    <property type="project" value="TreeGrafter"/>
</dbReference>
<reference evidence="2" key="1">
    <citation type="submission" date="2020-03" db="EMBL/GenBank/DDBJ databases">
        <authorList>
            <person name="Weist P."/>
        </authorList>
    </citation>
    <scope>NUCLEOTIDE SEQUENCE</scope>
</reference>